<dbReference type="Gene3D" id="3.30.1240.10">
    <property type="match status" value="1"/>
</dbReference>
<sequence>MDNTLLSPDGSISPKNINVIRNSPIPVSLVSARAPFEMAFAIHDLQLHTTQVAFNGGLIFKPTEKNNQRLYTKAIEPQIVKKIMTIVSQKFAQASLNWYSELAWYTNKNCPETDFETSITHEKPVIRPLPEHLTDAVYKFMLISFNPALFQQLETYLKQLSLPDVNVMTSGDAYIEITDIHATKANAISHIQTVEHLKTDQLAAFGDGENDIPMFQKVGLPIAVANASQKVKNYAKFISTSNRQDGVANGILQHIASEV</sequence>
<evidence type="ECO:0000313" key="2">
    <source>
        <dbReference type="Proteomes" id="UP000051568"/>
    </source>
</evidence>
<reference evidence="1 2" key="1">
    <citation type="journal article" date="2015" name="Genome Announc.">
        <title>Expanding the biotechnology potential of lactobacilli through comparative genomics of 213 strains and associated genera.</title>
        <authorList>
            <person name="Sun Z."/>
            <person name="Harris H.M."/>
            <person name="McCann A."/>
            <person name="Guo C."/>
            <person name="Argimon S."/>
            <person name="Zhang W."/>
            <person name="Yang X."/>
            <person name="Jeffery I.B."/>
            <person name="Cooney J.C."/>
            <person name="Kagawa T.F."/>
            <person name="Liu W."/>
            <person name="Song Y."/>
            <person name="Salvetti E."/>
            <person name="Wrobel A."/>
            <person name="Rasinkangas P."/>
            <person name="Parkhill J."/>
            <person name="Rea M.C."/>
            <person name="O'Sullivan O."/>
            <person name="Ritari J."/>
            <person name="Douillard F.P."/>
            <person name="Paul Ross R."/>
            <person name="Yang R."/>
            <person name="Briner A.E."/>
            <person name="Felis G.E."/>
            <person name="de Vos W.M."/>
            <person name="Barrangou R."/>
            <person name="Klaenhammer T.R."/>
            <person name="Caufield P.W."/>
            <person name="Cui Y."/>
            <person name="Zhang H."/>
            <person name="O'Toole P.W."/>
        </authorList>
    </citation>
    <scope>NUCLEOTIDE SEQUENCE [LARGE SCALE GENOMIC DNA]</scope>
    <source>
        <strain evidence="1 2">DSM 17757</strain>
    </source>
</reference>
<dbReference type="PATRIC" id="fig|319652.3.peg.1745"/>
<evidence type="ECO:0008006" key="3">
    <source>
        <dbReference type="Google" id="ProtNLM"/>
    </source>
</evidence>
<gene>
    <name evidence="1" type="ORF">IV80_GL001722</name>
</gene>
<dbReference type="InterPro" id="IPR023214">
    <property type="entry name" value="HAD_sf"/>
</dbReference>
<dbReference type="InterPro" id="IPR000150">
    <property type="entry name" value="Cof"/>
</dbReference>
<dbReference type="PANTHER" id="PTHR10000">
    <property type="entry name" value="PHOSPHOSERINE PHOSPHATASE"/>
    <property type="match status" value="1"/>
</dbReference>
<keyword evidence="2" id="KW-1185">Reference proteome</keyword>
<dbReference type="STRING" id="319652.IV80_GL001722"/>
<name>A0A0R2ILS7_9LACO</name>
<dbReference type="InterPro" id="IPR006379">
    <property type="entry name" value="HAD-SF_hydro_IIB"/>
</dbReference>
<accession>A0A0R2ILS7</accession>
<dbReference type="EMBL" id="JQBR01000007">
    <property type="protein sequence ID" value="KRN65880.1"/>
    <property type="molecule type" value="Genomic_DNA"/>
</dbReference>
<dbReference type="GO" id="GO:0005829">
    <property type="term" value="C:cytosol"/>
    <property type="evidence" value="ECO:0007669"/>
    <property type="project" value="TreeGrafter"/>
</dbReference>
<dbReference type="AlphaFoldDB" id="A0A0R2ILS7"/>
<dbReference type="GO" id="GO:0016791">
    <property type="term" value="F:phosphatase activity"/>
    <property type="evidence" value="ECO:0007669"/>
    <property type="project" value="UniProtKB-ARBA"/>
</dbReference>
<dbReference type="NCBIfam" id="TIGR01484">
    <property type="entry name" value="HAD-SF-IIB"/>
    <property type="match status" value="1"/>
</dbReference>
<dbReference type="Gene3D" id="3.40.50.1000">
    <property type="entry name" value="HAD superfamily/HAD-like"/>
    <property type="match status" value="1"/>
</dbReference>
<dbReference type="Proteomes" id="UP000051568">
    <property type="component" value="Unassembled WGS sequence"/>
</dbReference>
<evidence type="ECO:0000313" key="1">
    <source>
        <dbReference type="EMBL" id="KRN65880.1"/>
    </source>
</evidence>
<dbReference type="PANTHER" id="PTHR10000:SF8">
    <property type="entry name" value="HAD SUPERFAMILY HYDROLASE-LIKE, TYPE 3"/>
    <property type="match status" value="1"/>
</dbReference>
<proteinExistence type="predicted"/>
<dbReference type="NCBIfam" id="TIGR00099">
    <property type="entry name" value="Cof-subfamily"/>
    <property type="match status" value="1"/>
</dbReference>
<organism evidence="1 2">
    <name type="scientific">Pediococcus cellicola</name>
    <dbReference type="NCBI Taxonomy" id="319652"/>
    <lineage>
        <taxon>Bacteria</taxon>
        <taxon>Bacillati</taxon>
        <taxon>Bacillota</taxon>
        <taxon>Bacilli</taxon>
        <taxon>Lactobacillales</taxon>
        <taxon>Lactobacillaceae</taxon>
        <taxon>Pediococcus</taxon>
    </lineage>
</organism>
<dbReference type="SUPFAM" id="SSF56784">
    <property type="entry name" value="HAD-like"/>
    <property type="match status" value="1"/>
</dbReference>
<protein>
    <recommendedName>
        <fullName evidence="3">HAD superfamily hydrolase</fullName>
    </recommendedName>
</protein>
<dbReference type="Pfam" id="PF08282">
    <property type="entry name" value="Hydrolase_3"/>
    <property type="match status" value="1"/>
</dbReference>
<dbReference type="InterPro" id="IPR036412">
    <property type="entry name" value="HAD-like_sf"/>
</dbReference>
<dbReference type="GO" id="GO:0000287">
    <property type="term" value="F:magnesium ion binding"/>
    <property type="evidence" value="ECO:0007669"/>
    <property type="project" value="TreeGrafter"/>
</dbReference>
<comment type="caution">
    <text evidence="1">The sequence shown here is derived from an EMBL/GenBank/DDBJ whole genome shotgun (WGS) entry which is preliminary data.</text>
</comment>